<dbReference type="EMBL" id="QPFP01000222">
    <property type="protein sequence ID" value="TEB18856.1"/>
    <property type="molecule type" value="Genomic_DNA"/>
</dbReference>
<comment type="caution">
    <text evidence="2">The sequence shown here is derived from an EMBL/GenBank/DDBJ whole genome shotgun (WGS) entry which is preliminary data.</text>
</comment>
<evidence type="ECO:0000256" key="1">
    <source>
        <dbReference type="SAM" id="MobiDB-lite"/>
    </source>
</evidence>
<feature type="region of interest" description="Disordered" evidence="1">
    <location>
        <begin position="100"/>
        <end position="119"/>
    </location>
</feature>
<accession>A0A4Y7SB35</accession>
<dbReference type="AlphaFoldDB" id="A0A4Y7SB35"/>
<evidence type="ECO:0000313" key="3">
    <source>
        <dbReference type="Proteomes" id="UP000298030"/>
    </source>
</evidence>
<organism evidence="2 3">
    <name type="scientific">Coprinellus micaceus</name>
    <name type="common">Glistening ink-cap mushroom</name>
    <name type="synonym">Coprinus micaceus</name>
    <dbReference type="NCBI Taxonomy" id="71717"/>
    <lineage>
        <taxon>Eukaryota</taxon>
        <taxon>Fungi</taxon>
        <taxon>Dikarya</taxon>
        <taxon>Basidiomycota</taxon>
        <taxon>Agaricomycotina</taxon>
        <taxon>Agaricomycetes</taxon>
        <taxon>Agaricomycetidae</taxon>
        <taxon>Agaricales</taxon>
        <taxon>Agaricineae</taxon>
        <taxon>Psathyrellaceae</taxon>
        <taxon>Coprinellus</taxon>
    </lineage>
</organism>
<protein>
    <submittedName>
        <fullName evidence="2">Uncharacterized protein</fullName>
    </submittedName>
</protein>
<keyword evidence="3" id="KW-1185">Reference proteome</keyword>
<evidence type="ECO:0000313" key="2">
    <source>
        <dbReference type="EMBL" id="TEB18856.1"/>
    </source>
</evidence>
<sequence>MDTTAAMDILTNHTPKDVDEGTGPGYWGKCGTGALLWLQPTHLFAVEDGQPGGDDAGTGEDDRGWLSLETGRGTVEDEDGLNVSLEFSRDRLHRVIADYGNHQPSSTLHPAQEDKAEIPRGNLPMPTAVRRSASQCHAAVAVVKLFAPAPFAD</sequence>
<proteinExistence type="predicted"/>
<dbReference type="Proteomes" id="UP000298030">
    <property type="component" value="Unassembled WGS sequence"/>
</dbReference>
<name>A0A4Y7SB35_COPMI</name>
<reference evidence="2 3" key="1">
    <citation type="journal article" date="2019" name="Nat. Ecol. Evol.">
        <title>Megaphylogeny resolves global patterns of mushroom evolution.</title>
        <authorList>
            <person name="Varga T."/>
            <person name="Krizsan K."/>
            <person name="Foldi C."/>
            <person name="Dima B."/>
            <person name="Sanchez-Garcia M."/>
            <person name="Sanchez-Ramirez S."/>
            <person name="Szollosi G.J."/>
            <person name="Szarkandi J.G."/>
            <person name="Papp V."/>
            <person name="Albert L."/>
            <person name="Andreopoulos W."/>
            <person name="Angelini C."/>
            <person name="Antonin V."/>
            <person name="Barry K.W."/>
            <person name="Bougher N.L."/>
            <person name="Buchanan P."/>
            <person name="Buyck B."/>
            <person name="Bense V."/>
            <person name="Catcheside P."/>
            <person name="Chovatia M."/>
            <person name="Cooper J."/>
            <person name="Damon W."/>
            <person name="Desjardin D."/>
            <person name="Finy P."/>
            <person name="Geml J."/>
            <person name="Haridas S."/>
            <person name="Hughes K."/>
            <person name="Justo A."/>
            <person name="Karasinski D."/>
            <person name="Kautmanova I."/>
            <person name="Kiss B."/>
            <person name="Kocsube S."/>
            <person name="Kotiranta H."/>
            <person name="LaButti K.M."/>
            <person name="Lechner B.E."/>
            <person name="Liimatainen K."/>
            <person name="Lipzen A."/>
            <person name="Lukacs Z."/>
            <person name="Mihaltcheva S."/>
            <person name="Morgado L.N."/>
            <person name="Niskanen T."/>
            <person name="Noordeloos M.E."/>
            <person name="Ohm R.A."/>
            <person name="Ortiz-Santana B."/>
            <person name="Ovrebo C."/>
            <person name="Racz N."/>
            <person name="Riley R."/>
            <person name="Savchenko A."/>
            <person name="Shiryaev A."/>
            <person name="Soop K."/>
            <person name="Spirin V."/>
            <person name="Szebenyi C."/>
            <person name="Tomsovsky M."/>
            <person name="Tulloss R.E."/>
            <person name="Uehling J."/>
            <person name="Grigoriev I.V."/>
            <person name="Vagvolgyi C."/>
            <person name="Papp T."/>
            <person name="Martin F.M."/>
            <person name="Miettinen O."/>
            <person name="Hibbett D.S."/>
            <person name="Nagy L.G."/>
        </authorList>
    </citation>
    <scope>NUCLEOTIDE SEQUENCE [LARGE SCALE GENOMIC DNA]</scope>
    <source>
        <strain evidence="2 3">FP101781</strain>
    </source>
</reference>
<gene>
    <name evidence="2" type="ORF">FA13DRAFT_1802915</name>
</gene>